<comment type="caution">
    <text evidence="1">The sequence shown here is derived from an EMBL/GenBank/DDBJ whole genome shotgun (WGS) entry which is preliminary data.</text>
</comment>
<proteinExistence type="predicted"/>
<dbReference type="SUPFAM" id="SSF50494">
    <property type="entry name" value="Trypsin-like serine proteases"/>
    <property type="match status" value="1"/>
</dbReference>
<dbReference type="InterPro" id="IPR009003">
    <property type="entry name" value="Peptidase_S1_PA"/>
</dbReference>
<organism evidence="1 2">
    <name type="scientific">Patella caerulea</name>
    <name type="common">Rayed Mediterranean limpet</name>
    <dbReference type="NCBI Taxonomy" id="87958"/>
    <lineage>
        <taxon>Eukaryota</taxon>
        <taxon>Metazoa</taxon>
        <taxon>Spiralia</taxon>
        <taxon>Lophotrochozoa</taxon>
        <taxon>Mollusca</taxon>
        <taxon>Gastropoda</taxon>
        <taxon>Patellogastropoda</taxon>
        <taxon>Patelloidea</taxon>
        <taxon>Patellidae</taxon>
        <taxon>Patella</taxon>
    </lineage>
</organism>
<accession>A0AAN8Q913</accession>
<name>A0AAN8Q913_PATCE</name>
<dbReference type="EMBL" id="JAZGQO010000002">
    <property type="protein sequence ID" value="KAK6192302.1"/>
    <property type="molecule type" value="Genomic_DNA"/>
</dbReference>
<protein>
    <recommendedName>
        <fullName evidence="3">Serine protease</fullName>
    </recommendedName>
</protein>
<dbReference type="AlphaFoldDB" id="A0AAN8Q913"/>
<evidence type="ECO:0008006" key="3">
    <source>
        <dbReference type="Google" id="ProtNLM"/>
    </source>
</evidence>
<evidence type="ECO:0000313" key="1">
    <source>
        <dbReference type="EMBL" id="KAK6192302.1"/>
    </source>
</evidence>
<gene>
    <name evidence="1" type="ORF">SNE40_003794</name>
</gene>
<sequence>MKAEISTESVPRLDLASTCTKNPNHEGFVNFDDFNISHLPLPLRREDYFKYIQILGNRVVRLAVQKEDGGCIYGSGFLYKVGPLYVIATNDHVIGSEEDARNCTVDFFFNSPESPNTDSSYGESLLGGSDQQDLSLFTFKPVPKRVEEMNLFDNSGMSPYVSVHHDDLSVTQRRGYVCKTRGKWLVMVSRRDLYVDKLVSCEINFMRENGCQTYPATFVGISRIEEKMIGLEITDVPDFVPSVGSSAAPWPNGRDFVPVVIAHPHGGPKQVTVGKTMAVEMEGFVGKIYHTARTCPGSSGGLVITVGGDASSYVRYTAGPAIHCEGDKADTFRAVPTETGNIGASIFVSI</sequence>
<evidence type="ECO:0000313" key="2">
    <source>
        <dbReference type="Proteomes" id="UP001347796"/>
    </source>
</evidence>
<dbReference type="Proteomes" id="UP001347796">
    <property type="component" value="Unassembled WGS sequence"/>
</dbReference>
<reference evidence="1 2" key="1">
    <citation type="submission" date="2024-01" db="EMBL/GenBank/DDBJ databases">
        <title>The genome of the rayed Mediterranean limpet Patella caerulea (Linnaeus, 1758).</title>
        <authorList>
            <person name="Anh-Thu Weber A."/>
            <person name="Halstead-Nussloch G."/>
        </authorList>
    </citation>
    <scope>NUCLEOTIDE SEQUENCE [LARGE SCALE GENOMIC DNA]</scope>
    <source>
        <strain evidence="1">AATW-2023a</strain>
        <tissue evidence="1">Whole specimen</tissue>
    </source>
</reference>
<keyword evidence="2" id="KW-1185">Reference proteome</keyword>